<dbReference type="SMART" id="SM00226">
    <property type="entry name" value="LMWPc"/>
    <property type="match status" value="1"/>
</dbReference>
<dbReference type="InterPro" id="IPR017867">
    <property type="entry name" value="Tyr_phospatase_low_mol_wt"/>
</dbReference>
<dbReference type="PANTHER" id="PTHR11717">
    <property type="entry name" value="LOW MOLECULAR WEIGHT PROTEIN TYROSINE PHOSPHATASE"/>
    <property type="match status" value="1"/>
</dbReference>
<evidence type="ECO:0000256" key="2">
    <source>
        <dbReference type="ARBA" id="ARBA00022801"/>
    </source>
</evidence>
<feature type="active site" description="Proton donor" evidence="4">
    <location>
        <position position="121"/>
    </location>
</feature>
<dbReference type="Pfam" id="PF01451">
    <property type="entry name" value="LMWPc"/>
    <property type="match status" value="1"/>
</dbReference>
<dbReference type="CDD" id="cd16343">
    <property type="entry name" value="LMWPTP"/>
    <property type="match status" value="1"/>
</dbReference>
<feature type="domain" description="Phosphotyrosine protein phosphatase I" evidence="5">
    <location>
        <begin position="1"/>
        <end position="147"/>
    </location>
</feature>
<dbReference type="PRINTS" id="PR00719">
    <property type="entry name" value="LMWPTPASE"/>
</dbReference>
<comment type="similarity">
    <text evidence="1">Belongs to the low molecular weight phosphotyrosine protein phosphatase family.</text>
</comment>
<dbReference type="EMBL" id="JARGDH010000023">
    <property type="protein sequence ID" value="KAL0265488.1"/>
    <property type="molecule type" value="Genomic_DNA"/>
</dbReference>
<comment type="caution">
    <text evidence="6">The sequence shown here is derived from an EMBL/GenBank/DDBJ whole genome shotgun (WGS) entry which is preliminary data.</text>
</comment>
<feature type="active site" evidence="4">
    <location>
        <position position="10"/>
    </location>
</feature>
<dbReference type="InterPro" id="IPR050438">
    <property type="entry name" value="LMW_PTPase"/>
</dbReference>
<dbReference type="PANTHER" id="PTHR11717:SF7">
    <property type="entry name" value="LOW MOLECULAR WEIGHT PHOSPHOTYROSINE PROTEIN PHOSPHATASE"/>
    <property type="match status" value="1"/>
</dbReference>
<dbReference type="GO" id="GO:0004725">
    <property type="term" value="F:protein tyrosine phosphatase activity"/>
    <property type="evidence" value="ECO:0007669"/>
    <property type="project" value="InterPro"/>
</dbReference>
<organism evidence="6">
    <name type="scientific">Menopon gallinae</name>
    <name type="common">poultry shaft louse</name>
    <dbReference type="NCBI Taxonomy" id="328185"/>
    <lineage>
        <taxon>Eukaryota</taxon>
        <taxon>Metazoa</taxon>
        <taxon>Ecdysozoa</taxon>
        <taxon>Arthropoda</taxon>
        <taxon>Hexapoda</taxon>
        <taxon>Insecta</taxon>
        <taxon>Pterygota</taxon>
        <taxon>Neoptera</taxon>
        <taxon>Paraneoptera</taxon>
        <taxon>Psocodea</taxon>
        <taxon>Troctomorpha</taxon>
        <taxon>Phthiraptera</taxon>
        <taxon>Amblycera</taxon>
        <taxon>Menoponidae</taxon>
        <taxon>Menopon</taxon>
    </lineage>
</organism>
<evidence type="ECO:0000256" key="3">
    <source>
        <dbReference type="ARBA" id="ARBA00022912"/>
    </source>
</evidence>
<gene>
    <name evidence="6" type="ORF">PYX00_010991</name>
</gene>
<dbReference type="SUPFAM" id="SSF52788">
    <property type="entry name" value="Phosphotyrosine protein phosphatases I"/>
    <property type="match status" value="1"/>
</dbReference>
<dbReference type="InterPro" id="IPR036196">
    <property type="entry name" value="Ptyr_pPase_sf"/>
</dbReference>
<dbReference type="AlphaFoldDB" id="A0AAW2H778"/>
<reference evidence="6" key="1">
    <citation type="journal article" date="2024" name="Gigascience">
        <title>Chromosome-level genome of the poultry shaft louse Menopon gallinae provides insight into the host-switching and adaptive evolution of parasitic lice.</title>
        <authorList>
            <person name="Xu Y."/>
            <person name="Ma L."/>
            <person name="Liu S."/>
            <person name="Liang Y."/>
            <person name="Liu Q."/>
            <person name="He Z."/>
            <person name="Tian L."/>
            <person name="Duan Y."/>
            <person name="Cai W."/>
            <person name="Li H."/>
            <person name="Song F."/>
        </authorList>
    </citation>
    <scope>NUCLEOTIDE SEQUENCE</scope>
    <source>
        <strain evidence="6">Cailab_2023a</strain>
    </source>
</reference>
<evidence type="ECO:0000256" key="4">
    <source>
        <dbReference type="PIRSR" id="PIRSR617867-1"/>
    </source>
</evidence>
<name>A0AAW2H778_9NEOP</name>
<proteinExistence type="inferred from homology"/>
<feature type="active site" description="Nucleophile" evidence="4">
    <location>
        <position position="4"/>
    </location>
</feature>
<keyword evidence="3" id="KW-0904">Protein phosphatase</keyword>
<evidence type="ECO:0000313" key="6">
    <source>
        <dbReference type="EMBL" id="KAL0265488.1"/>
    </source>
</evidence>
<accession>A0AAW2H778</accession>
<protein>
    <recommendedName>
        <fullName evidence="5">Phosphotyrosine protein phosphatase I domain-containing protein</fullName>
    </recommendedName>
</protein>
<sequence length="155" mass="17954">MFVCAGNICRSPLAHAMFDAEVCRRGLSEYFKSESSGTNGFHVGDLPDERTRKNARSHGLELNHISRRFLPQDLEEWDLLLVMDNSNYQNVVRHARSSQQKNKVFLYREWDLEDKGSEVPDPYLGGEEGFEEVYQIVKRTTQCLLDDLQERVIKS</sequence>
<dbReference type="InterPro" id="IPR023485">
    <property type="entry name" value="Ptyr_pPase"/>
</dbReference>
<dbReference type="Gene3D" id="3.40.50.2300">
    <property type="match status" value="1"/>
</dbReference>
<evidence type="ECO:0000259" key="5">
    <source>
        <dbReference type="SMART" id="SM00226"/>
    </source>
</evidence>
<evidence type="ECO:0000256" key="1">
    <source>
        <dbReference type="ARBA" id="ARBA00011063"/>
    </source>
</evidence>
<keyword evidence="2" id="KW-0378">Hydrolase</keyword>